<sequence>MTDTNKTVLTKAQKEELFGRYFLKGNPDLKDISRVIEDTERAVIAKLGQPAASETGAVPAYYAAMQGNALYGLFDSEAAAQACIDKGSPSVTWSIKPLYDVPPSAHAAQPEKQAGRKNWAAIQAAVDEYLDGYDLRTDEACHTPTEFERFLLTDAVAGLLADDEFMAALAALAAAKQEVRNAAIPDDWVVAAQCLLDDAEDGDEPTLTLTARQIVDAAKPEGGE</sequence>
<proteinExistence type="predicted"/>
<dbReference type="EMBL" id="NEVS01000004">
    <property type="protein sequence ID" value="OZI61593.1"/>
    <property type="molecule type" value="Genomic_DNA"/>
</dbReference>
<dbReference type="OrthoDB" id="8687946at2"/>
<reference evidence="2" key="1">
    <citation type="submission" date="2017-05" db="EMBL/GenBank/DDBJ databases">
        <title>Complete and WGS of Bordetella genogroups.</title>
        <authorList>
            <person name="Spilker T."/>
            <person name="Lipuma J."/>
        </authorList>
    </citation>
    <scope>NUCLEOTIDE SEQUENCE [LARGE SCALE GENOMIC DNA]</scope>
    <source>
        <strain evidence="2">AU8856</strain>
    </source>
</reference>
<dbReference type="Proteomes" id="UP000215767">
    <property type="component" value="Unassembled WGS sequence"/>
</dbReference>
<keyword evidence="2" id="KW-1185">Reference proteome</keyword>
<accession>A0A261UKZ8</accession>
<dbReference type="RefSeq" id="WP_094842996.1">
    <property type="nucleotide sequence ID" value="NZ_NEVS01000004.1"/>
</dbReference>
<evidence type="ECO:0000313" key="1">
    <source>
        <dbReference type="EMBL" id="OZI61593.1"/>
    </source>
</evidence>
<protein>
    <submittedName>
        <fullName evidence="1">Uncharacterized protein</fullName>
    </submittedName>
</protein>
<gene>
    <name evidence="1" type="ORF">CAL28_20130</name>
</gene>
<dbReference type="AlphaFoldDB" id="A0A261UKZ8"/>
<comment type="caution">
    <text evidence="1">The sequence shown here is derived from an EMBL/GenBank/DDBJ whole genome shotgun (WGS) entry which is preliminary data.</text>
</comment>
<name>A0A261UKZ8_9BORD</name>
<evidence type="ECO:0000313" key="2">
    <source>
        <dbReference type="Proteomes" id="UP000215767"/>
    </source>
</evidence>
<organism evidence="1 2">
    <name type="scientific">Bordetella genomosp. 11</name>
    <dbReference type="NCBI Taxonomy" id="1416808"/>
    <lineage>
        <taxon>Bacteria</taxon>
        <taxon>Pseudomonadati</taxon>
        <taxon>Pseudomonadota</taxon>
        <taxon>Betaproteobacteria</taxon>
        <taxon>Burkholderiales</taxon>
        <taxon>Alcaligenaceae</taxon>
        <taxon>Bordetella</taxon>
    </lineage>
</organism>